<sequence length="58" mass="6400">MSKPRWERRRDRWRLLGVAVWPAIMALGFVLDVPTSELVAGLVVSGLAGCCSATTRRS</sequence>
<gene>
    <name evidence="1" type="ORF">QE364_001529</name>
</gene>
<reference evidence="1" key="1">
    <citation type="submission" date="2023-08" db="EMBL/GenBank/DDBJ databases">
        <title>Functional and genomic diversity of the sorghum phyllosphere microbiome.</title>
        <authorList>
            <person name="Shade A."/>
        </authorList>
    </citation>
    <scope>NUCLEOTIDE SEQUENCE</scope>
    <source>
        <strain evidence="1">SORGH_AS_0885</strain>
    </source>
</reference>
<accession>A0ACC6IGP7</accession>
<dbReference type="EMBL" id="JAVIZJ010000003">
    <property type="protein sequence ID" value="MDR6209829.1"/>
    <property type="molecule type" value="Genomic_DNA"/>
</dbReference>
<dbReference type="Proteomes" id="UP001261666">
    <property type="component" value="Unassembled WGS sequence"/>
</dbReference>
<evidence type="ECO:0000313" key="2">
    <source>
        <dbReference type="Proteomes" id="UP001261666"/>
    </source>
</evidence>
<protein>
    <submittedName>
        <fullName evidence="1">Uncharacterized protein</fullName>
    </submittedName>
</protein>
<keyword evidence="2" id="KW-1185">Reference proteome</keyword>
<comment type="caution">
    <text evidence="1">The sequence shown here is derived from an EMBL/GenBank/DDBJ whole genome shotgun (WGS) entry which is preliminary data.</text>
</comment>
<organism evidence="1 2">
    <name type="scientific">Nocardioides zeae</name>
    <dbReference type="NCBI Taxonomy" id="1457234"/>
    <lineage>
        <taxon>Bacteria</taxon>
        <taxon>Bacillati</taxon>
        <taxon>Actinomycetota</taxon>
        <taxon>Actinomycetes</taxon>
        <taxon>Propionibacteriales</taxon>
        <taxon>Nocardioidaceae</taxon>
        <taxon>Nocardioides</taxon>
    </lineage>
</organism>
<name>A0ACC6IGP7_9ACTN</name>
<proteinExistence type="predicted"/>
<evidence type="ECO:0000313" key="1">
    <source>
        <dbReference type="EMBL" id="MDR6209829.1"/>
    </source>
</evidence>